<dbReference type="RefSeq" id="WP_004722425.1">
    <property type="nucleotide sequence ID" value="NZ_AP014630.1"/>
</dbReference>
<dbReference type="FunFam" id="1.10.287.990:FF:000002">
    <property type="entry name" value="Superoxide dismutase"/>
    <property type="match status" value="1"/>
</dbReference>
<dbReference type="SUPFAM" id="SSF54719">
    <property type="entry name" value="Fe,Mn superoxide dismutase (SOD), C-terminal domain"/>
    <property type="match status" value="1"/>
</dbReference>
<feature type="binding site" evidence="6">
    <location>
        <position position="164"/>
    </location>
    <ligand>
        <name>Mn(2+)</name>
        <dbReference type="ChEBI" id="CHEBI:29035"/>
    </ligand>
</feature>
<feature type="domain" description="Manganese/iron superoxide dismutase N-terminal" evidence="8">
    <location>
        <begin position="5"/>
        <end position="88"/>
    </location>
</feature>
<dbReference type="InterPro" id="IPR019833">
    <property type="entry name" value="Mn/Fe_SOD_BS"/>
</dbReference>
<proteinExistence type="inferred from homology"/>
<dbReference type="Gene3D" id="3.55.40.20">
    <property type="entry name" value="Iron/manganese superoxide dismutase, C-terminal domain"/>
    <property type="match status" value="1"/>
</dbReference>
<dbReference type="InterPro" id="IPR019832">
    <property type="entry name" value="Mn/Fe_SOD_C"/>
</dbReference>
<evidence type="ECO:0000256" key="6">
    <source>
        <dbReference type="PIRSR" id="PIRSR000349-1"/>
    </source>
</evidence>
<dbReference type="InterPro" id="IPR019831">
    <property type="entry name" value="Mn/Fe_SOD_N"/>
</dbReference>
<gene>
    <name evidence="10" type="ORF">KW868_03000</name>
</gene>
<dbReference type="InterPro" id="IPR001189">
    <property type="entry name" value="Mn/Fe_SOD"/>
</dbReference>
<dbReference type="AlphaFoldDB" id="A0A077KWQ3"/>
<dbReference type="PIRSF" id="PIRSF000349">
    <property type="entry name" value="SODismutase"/>
    <property type="match status" value="1"/>
</dbReference>
<evidence type="ECO:0000256" key="5">
    <source>
        <dbReference type="ARBA" id="ARBA00049204"/>
    </source>
</evidence>
<dbReference type="InterPro" id="IPR036324">
    <property type="entry name" value="Mn/Fe_SOD_N_sf"/>
</dbReference>
<feature type="binding site" evidence="6">
    <location>
        <position position="80"/>
    </location>
    <ligand>
        <name>Mn(2+)</name>
        <dbReference type="ChEBI" id="CHEBI:29035"/>
    </ligand>
</feature>
<dbReference type="Gene3D" id="1.10.287.990">
    <property type="entry name" value="Fe,Mn superoxide dismutase (SOD) domain"/>
    <property type="match status" value="1"/>
</dbReference>
<dbReference type="STRING" id="106649.GCA_000829655_01832"/>
<evidence type="ECO:0000256" key="3">
    <source>
        <dbReference type="ARBA" id="ARBA00023002"/>
    </source>
</evidence>
<evidence type="ECO:0000313" key="10">
    <source>
        <dbReference type="EMBL" id="MCF0263435.1"/>
    </source>
</evidence>
<dbReference type="InterPro" id="IPR036314">
    <property type="entry name" value="SOD_C_sf"/>
</dbReference>
<dbReference type="EMBL" id="JAHWXT010000001">
    <property type="protein sequence ID" value="MCF0263435.1"/>
    <property type="molecule type" value="Genomic_DNA"/>
</dbReference>
<dbReference type="GO" id="GO:0005737">
    <property type="term" value="C:cytoplasm"/>
    <property type="evidence" value="ECO:0007669"/>
    <property type="project" value="UniProtKB-ARBA"/>
</dbReference>
<evidence type="ECO:0000313" key="11">
    <source>
        <dbReference type="Proteomes" id="UP000887320"/>
    </source>
</evidence>
<dbReference type="Pfam" id="PF02777">
    <property type="entry name" value="Sod_Fe_C"/>
    <property type="match status" value="1"/>
</dbReference>
<dbReference type="PANTHER" id="PTHR42769">
    <property type="entry name" value="SUPEROXIDE DISMUTASE"/>
    <property type="match status" value="1"/>
</dbReference>
<dbReference type="Proteomes" id="UP000887320">
    <property type="component" value="Unassembled WGS sequence"/>
</dbReference>
<dbReference type="SUPFAM" id="SSF46609">
    <property type="entry name" value="Fe,Mn superoxide dismutase (SOD), N-terminal domain"/>
    <property type="match status" value="1"/>
</dbReference>
<feature type="domain" description="Manganese/iron superoxide dismutase C-terminal" evidence="9">
    <location>
        <begin position="96"/>
        <end position="197"/>
    </location>
</feature>
<evidence type="ECO:0000259" key="9">
    <source>
        <dbReference type="Pfam" id="PF02777"/>
    </source>
</evidence>
<evidence type="ECO:0000256" key="1">
    <source>
        <dbReference type="ARBA" id="ARBA00008714"/>
    </source>
</evidence>
<keyword evidence="2 6" id="KW-0479">Metal-binding</keyword>
<comment type="similarity">
    <text evidence="1 7">Belongs to the iron/manganese superoxide dismutase family.</text>
</comment>
<feature type="binding site" evidence="6">
    <location>
        <position position="168"/>
    </location>
    <ligand>
        <name>Mn(2+)</name>
        <dbReference type="ChEBI" id="CHEBI:29035"/>
    </ligand>
</feature>
<evidence type="ECO:0000256" key="2">
    <source>
        <dbReference type="ARBA" id="ARBA00022723"/>
    </source>
</evidence>
<dbReference type="KEGG" id="agu:AS4_10770"/>
<dbReference type="Pfam" id="PF00081">
    <property type="entry name" value="Sod_Fe_N"/>
    <property type="match status" value="1"/>
</dbReference>
<dbReference type="GO" id="GO:0046914">
    <property type="term" value="F:transition metal ion binding"/>
    <property type="evidence" value="ECO:0007669"/>
    <property type="project" value="UniProtKB-ARBA"/>
</dbReference>
<organism evidence="10 11">
    <name type="scientific">Acinetobacter guillouiae</name>
    <name type="common">Acinetobacter genomosp. 11</name>
    <dbReference type="NCBI Taxonomy" id="106649"/>
    <lineage>
        <taxon>Bacteria</taxon>
        <taxon>Pseudomonadati</taxon>
        <taxon>Pseudomonadota</taxon>
        <taxon>Gammaproteobacteria</taxon>
        <taxon>Moraxellales</taxon>
        <taxon>Moraxellaceae</taxon>
        <taxon>Acinetobacter</taxon>
    </lineage>
</organism>
<evidence type="ECO:0000256" key="7">
    <source>
        <dbReference type="RuleBase" id="RU000414"/>
    </source>
</evidence>
<feature type="binding site" evidence="6">
    <location>
        <position position="28"/>
    </location>
    <ligand>
        <name>Mn(2+)</name>
        <dbReference type="ChEBI" id="CHEBI:29035"/>
    </ligand>
</feature>
<dbReference type="PROSITE" id="PS00088">
    <property type="entry name" value="SOD_MN"/>
    <property type="match status" value="1"/>
</dbReference>
<comment type="caution">
    <text evidence="10">The sequence shown here is derived from an EMBL/GenBank/DDBJ whole genome shotgun (WGS) entry which is preliminary data.</text>
</comment>
<evidence type="ECO:0000256" key="4">
    <source>
        <dbReference type="ARBA" id="ARBA00023004"/>
    </source>
</evidence>
<accession>A0A077KWQ3</accession>
<evidence type="ECO:0000259" key="8">
    <source>
        <dbReference type="Pfam" id="PF00081"/>
    </source>
</evidence>
<keyword evidence="3 7" id="KW-0560">Oxidoreductase</keyword>
<sequence>MTTITLPALPYGYEDLAPHISKETLEFHHDKHHNTYVVNLNNLIKGTDLEGKTLEEIIVAVAGDASKAGVFNNAAQVWNHTFYWNCMAKNGGGKATGALAAKIDEAFGSYEKFAEEFAAAATTQFGSGWAWLVADKVNGELSILKTSNADTPLAHGKVAVLTIDVWEHAYYIDFRNARPKYISTFLESLVNWDYANAKYAGQEAGVEK</sequence>
<comment type="catalytic activity">
    <reaction evidence="5 7">
        <text>2 superoxide + 2 H(+) = H2O2 + O2</text>
        <dbReference type="Rhea" id="RHEA:20696"/>
        <dbReference type="ChEBI" id="CHEBI:15378"/>
        <dbReference type="ChEBI" id="CHEBI:15379"/>
        <dbReference type="ChEBI" id="CHEBI:16240"/>
        <dbReference type="ChEBI" id="CHEBI:18421"/>
        <dbReference type="EC" id="1.15.1.1"/>
    </reaction>
</comment>
<dbReference type="GeneID" id="67743193"/>
<dbReference type="EC" id="1.15.1.1" evidence="7"/>
<protein>
    <recommendedName>
        <fullName evidence="7">Superoxide dismutase</fullName>
        <ecNumber evidence="7">1.15.1.1</ecNumber>
    </recommendedName>
</protein>
<dbReference type="FunFam" id="3.55.40.20:FF:000001">
    <property type="entry name" value="Superoxide dismutase"/>
    <property type="match status" value="1"/>
</dbReference>
<keyword evidence="4" id="KW-0408">Iron</keyword>
<dbReference type="GO" id="GO:0004784">
    <property type="term" value="F:superoxide dismutase activity"/>
    <property type="evidence" value="ECO:0007669"/>
    <property type="project" value="UniProtKB-EC"/>
</dbReference>
<name>A0A077KWQ3_ACIGI</name>
<dbReference type="PANTHER" id="PTHR42769:SF3">
    <property type="entry name" value="SUPEROXIDE DISMUTASE [FE] 2, CHLOROPLASTIC"/>
    <property type="match status" value="1"/>
</dbReference>
<reference evidence="10" key="1">
    <citation type="submission" date="2021-07" db="EMBL/GenBank/DDBJ databases">
        <authorList>
            <person name="Fernandez M."/>
            <person name="Pereira P."/>
            <person name="Torres Tejerizo G.A."/>
            <person name="Gonzalez P."/>
            <person name="Agostini E."/>
        </authorList>
    </citation>
    <scope>NUCLEOTIDE SEQUENCE</scope>
    <source>
        <strain evidence="10">SFC 500-1A</strain>
    </source>
</reference>
<comment type="function">
    <text evidence="7">Destroys radicals which are normally produced within the cells and which are toxic to biological systems.</text>
</comment>
<dbReference type="PRINTS" id="PR01703">
    <property type="entry name" value="MNSODISMTASE"/>
</dbReference>